<accession>A0A7I9XMF0</accession>
<name>A0A7I9XMF0_9MYCO</name>
<comment type="caution">
    <text evidence="2">The sequence shown here is derived from an EMBL/GenBank/DDBJ whole genome shotgun (WGS) entry which is preliminary data.</text>
</comment>
<dbReference type="AlphaFoldDB" id="A0A7I9XMF0"/>
<organism evidence="2 3">
    <name type="scientific">Mycolicibacter senuensis</name>
    <dbReference type="NCBI Taxonomy" id="386913"/>
    <lineage>
        <taxon>Bacteria</taxon>
        <taxon>Bacillati</taxon>
        <taxon>Actinomycetota</taxon>
        <taxon>Actinomycetes</taxon>
        <taxon>Mycobacteriales</taxon>
        <taxon>Mycobacteriaceae</taxon>
        <taxon>Mycolicibacter</taxon>
    </lineage>
</organism>
<sequence length="107" mass="11378">MLLTAAAVTGTLGLAVVLTLVLRAVIDSGPVELDVGHAQDGVRRVLTDPINGYGREDVTDVRCNNGVNPRVRKGNSFSCTVIVDGTPRQVLAEFADDAGTYEVDRPR</sequence>
<dbReference type="RefSeq" id="WP_085085466.1">
    <property type="nucleotide sequence ID" value="NZ_BLKV01000002.1"/>
</dbReference>
<dbReference type="Pfam" id="PF14230">
    <property type="entry name" value="DUF4333"/>
    <property type="match status" value="1"/>
</dbReference>
<evidence type="ECO:0000313" key="3">
    <source>
        <dbReference type="Proteomes" id="UP000465263"/>
    </source>
</evidence>
<dbReference type="InterPro" id="IPR025637">
    <property type="entry name" value="DUF4333"/>
</dbReference>
<proteinExistence type="predicted"/>
<dbReference type="OrthoDB" id="3625154at2"/>
<protein>
    <recommendedName>
        <fullName evidence="1">DUF4333 domain-containing protein</fullName>
    </recommendedName>
</protein>
<keyword evidence="3" id="KW-1185">Reference proteome</keyword>
<evidence type="ECO:0000259" key="1">
    <source>
        <dbReference type="Pfam" id="PF14230"/>
    </source>
</evidence>
<gene>
    <name evidence="2" type="ORF">MSEN_28710</name>
</gene>
<dbReference type="EMBL" id="BLKV01000002">
    <property type="protein sequence ID" value="GFG71151.1"/>
    <property type="molecule type" value="Genomic_DNA"/>
</dbReference>
<feature type="domain" description="DUF4333" evidence="1">
    <location>
        <begin position="20"/>
        <end position="99"/>
    </location>
</feature>
<evidence type="ECO:0000313" key="2">
    <source>
        <dbReference type="EMBL" id="GFG71151.1"/>
    </source>
</evidence>
<reference evidence="2 3" key="1">
    <citation type="journal article" date="2019" name="Emerg. Microbes Infect.">
        <title>Comprehensive subspecies identification of 175 nontuberculous mycobacteria species based on 7547 genomic profiles.</title>
        <authorList>
            <person name="Matsumoto Y."/>
            <person name="Kinjo T."/>
            <person name="Motooka D."/>
            <person name="Nabeya D."/>
            <person name="Jung N."/>
            <person name="Uechi K."/>
            <person name="Horii T."/>
            <person name="Iida T."/>
            <person name="Fujita J."/>
            <person name="Nakamura S."/>
        </authorList>
    </citation>
    <scope>NUCLEOTIDE SEQUENCE [LARGE SCALE GENOMIC DNA]</scope>
    <source>
        <strain evidence="2 3">JCM 16017</strain>
    </source>
</reference>
<dbReference type="Proteomes" id="UP000465263">
    <property type="component" value="Unassembled WGS sequence"/>
</dbReference>